<dbReference type="OrthoDB" id="4906364at2759"/>
<evidence type="ECO:0000256" key="1">
    <source>
        <dbReference type="SAM" id="MobiDB-lite"/>
    </source>
</evidence>
<evidence type="ECO:0000313" key="3">
    <source>
        <dbReference type="Proteomes" id="UP000054481"/>
    </source>
</evidence>
<feature type="compositionally biased region" description="Polar residues" evidence="1">
    <location>
        <begin position="266"/>
        <end position="281"/>
    </location>
</feature>
<dbReference type="AlphaFoldDB" id="A0A0F8A2T5"/>
<proteinExistence type="predicted"/>
<protein>
    <submittedName>
        <fullName evidence="2">Uncharacterized protein</fullName>
    </submittedName>
</protein>
<feature type="region of interest" description="Disordered" evidence="1">
    <location>
        <begin position="262"/>
        <end position="281"/>
    </location>
</feature>
<name>A0A0F8A2T5_9HYPO</name>
<reference evidence="2 3" key="1">
    <citation type="journal article" date="2014" name="Genome Biol. Evol.">
        <title>Comparative genomics and transcriptomics analyses reveal divergent lifestyle features of nematode endoparasitic fungus Hirsutella minnesotensis.</title>
        <authorList>
            <person name="Lai Y."/>
            <person name="Liu K."/>
            <person name="Zhang X."/>
            <person name="Zhang X."/>
            <person name="Li K."/>
            <person name="Wang N."/>
            <person name="Shu C."/>
            <person name="Wu Y."/>
            <person name="Wang C."/>
            <person name="Bushley K.E."/>
            <person name="Xiang M."/>
            <person name="Liu X."/>
        </authorList>
    </citation>
    <scope>NUCLEOTIDE SEQUENCE [LARGE SCALE GENOMIC DNA]</scope>
    <source>
        <strain evidence="2 3">3608</strain>
    </source>
</reference>
<accession>A0A0F8A2T5</accession>
<sequence length="316" mass="36206">MAADDLEVSSQVTLKGSGNWDLWISIVRKFANNQQIWDYLDPAVAHKPALAPPVEPTPGDVQENAIGIHELQGESLTKFQILEARHRSQLQTYKDKTKTLAKLQEHIVKTVGRYYDIIAKEDDVAKELTILKNRVKPTDWARESEVTDRYYATLKAVGRSKVEEWISRWQVVLNEAKNLDLPDVKGLRPTRHFLRAMNSVDSTFSNVWINQMEANALSNSDDEWQRTFPDRIKISEIFERSYRSTTNNSDTKCAFSMFQGEGEPNASGTARSPTTNHTNQRGKPNCLCGLKHFYSECYYLQGCEPLNPFNNLRPWH</sequence>
<evidence type="ECO:0000313" key="2">
    <source>
        <dbReference type="EMBL" id="KJZ70679.1"/>
    </source>
</evidence>
<dbReference type="Proteomes" id="UP000054481">
    <property type="component" value="Unassembled WGS sequence"/>
</dbReference>
<keyword evidence="3" id="KW-1185">Reference proteome</keyword>
<organism evidence="2 3">
    <name type="scientific">Hirsutella minnesotensis 3608</name>
    <dbReference type="NCBI Taxonomy" id="1043627"/>
    <lineage>
        <taxon>Eukaryota</taxon>
        <taxon>Fungi</taxon>
        <taxon>Dikarya</taxon>
        <taxon>Ascomycota</taxon>
        <taxon>Pezizomycotina</taxon>
        <taxon>Sordariomycetes</taxon>
        <taxon>Hypocreomycetidae</taxon>
        <taxon>Hypocreales</taxon>
        <taxon>Ophiocordycipitaceae</taxon>
        <taxon>Hirsutella</taxon>
    </lineage>
</organism>
<dbReference type="EMBL" id="KQ030613">
    <property type="protein sequence ID" value="KJZ70679.1"/>
    <property type="molecule type" value="Genomic_DNA"/>
</dbReference>
<gene>
    <name evidence="2" type="ORF">HIM_09952</name>
</gene>